<evidence type="ECO:0000313" key="1">
    <source>
        <dbReference type="EMBL" id="KAK8947057.1"/>
    </source>
</evidence>
<comment type="caution">
    <text evidence="1">The sequence shown here is derived from an EMBL/GenBank/DDBJ whole genome shotgun (WGS) entry which is preliminary data.</text>
</comment>
<dbReference type="PANTHER" id="PTHR37766:SF1">
    <property type="entry name" value="OS01G0897100 PROTEIN"/>
    <property type="match status" value="1"/>
</dbReference>
<dbReference type="EMBL" id="JBBWWQ010000005">
    <property type="protein sequence ID" value="KAK8947057.1"/>
    <property type="molecule type" value="Genomic_DNA"/>
</dbReference>
<dbReference type="PANTHER" id="PTHR37766">
    <property type="entry name" value="OS01G0897100 PROTEIN"/>
    <property type="match status" value="1"/>
</dbReference>
<sequence>MVKLFLTQPPSDKQRDKDAVKERITLLEEIDSIIRSAMVYGGRYEARLWLCNTISTIHSITPQEQRDLFLELLRLSKSKHDVAPQLLQMIFENKPKKAGSIIANKCYMLEKFFDGHRKRILDWFDHFASVGESGHKKGARALSKFAFMNRDTCWEELDWKGKHGQSPAVVATKPHYFHDLDVLQTVENFLEYVPDFWSSDELAESVEDGEILKIDEKYFISKFLQLMYEESMEDVWTVIEEFLMNEPFSFLCQRLLVSLDDSRILTFLKSITKFIHANSQCKELKYPSCWLEGLLSSCSSSISVDELILLNAVISHGRQLLRILTDEEHEEEKQKMEKLLMSASRFCDEDHWAFMEECMEVKKHISVKWIGLQSWIIQYQITMECKTQQSCESLFSENGISFHREDGFGLLLSNEIVEEGGSEIDEDLDRLRHYSRKRDKKRKKKKYNRDNLNADELLEFEPSSSLEDWKLGGRSWRLSTDNYSSAWNADAEFEVIKLKFKMFGPAIVPAEIASRRSLSSLLNMNALQEKRCLRRLDEEHYSVVWRKVRRDEGLC</sequence>
<protein>
    <submittedName>
        <fullName evidence="1">Uncharacterized protein</fullName>
    </submittedName>
</protein>
<dbReference type="AlphaFoldDB" id="A0AAP0GA54"/>
<gene>
    <name evidence="1" type="ORF">KSP39_PZI006626</name>
</gene>
<reference evidence="1 2" key="1">
    <citation type="journal article" date="2022" name="Nat. Plants">
        <title>Genomes of leafy and leafless Platanthera orchids illuminate the evolution of mycoheterotrophy.</title>
        <authorList>
            <person name="Li M.H."/>
            <person name="Liu K.W."/>
            <person name="Li Z."/>
            <person name="Lu H.C."/>
            <person name="Ye Q.L."/>
            <person name="Zhang D."/>
            <person name="Wang J.Y."/>
            <person name="Li Y.F."/>
            <person name="Zhong Z.M."/>
            <person name="Liu X."/>
            <person name="Yu X."/>
            <person name="Liu D.K."/>
            <person name="Tu X.D."/>
            <person name="Liu B."/>
            <person name="Hao Y."/>
            <person name="Liao X.Y."/>
            <person name="Jiang Y.T."/>
            <person name="Sun W.H."/>
            <person name="Chen J."/>
            <person name="Chen Y.Q."/>
            <person name="Ai Y."/>
            <person name="Zhai J.W."/>
            <person name="Wu S.S."/>
            <person name="Zhou Z."/>
            <person name="Hsiao Y.Y."/>
            <person name="Wu W.L."/>
            <person name="Chen Y.Y."/>
            <person name="Lin Y.F."/>
            <person name="Hsu J.L."/>
            <person name="Li C.Y."/>
            <person name="Wang Z.W."/>
            <person name="Zhao X."/>
            <person name="Zhong W.Y."/>
            <person name="Ma X.K."/>
            <person name="Ma L."/>
            <person name="Huang J."/>
            <person name="Chen G.Z."/>
            <person name="Huang M.Z."/>
            <person name="Huang L."/>
            <person name="Peng D.H."/>
            <person name="Luo Y.B."/>
            <person name="Zou S.Q."/>
            <person name="Chen S.P."/>
            <person name="Lan S."/>
            <person name="Tsai W.C."/>
            <person name="Van de Peer Y."/>
            <person name="Liu Z.J."/>
        </authorList>
    </citation>
    <scope>NUCLEOTIDE SEQUENCE [LARGE SCALE GENOMIC DNA]</scope>
    <source>
        <strain evidence="1">Lor287</strain>
    </source>
</reference>
<dbReference type="Proteomes" id="UP001418222">
    <property type="component" value="Unassembled WGS sequence"/>
</dbReference>
<evidence type="ECO:0000313" key="2">
    <source>
        <dbReference type="Proteomes" id="UP001418222"/>
    </source>
</evidence>
<proteinExistence type="predicted"/>
<keyword evidence="2" id="KW-1185">Reference proteome</keyword>
<accession>A0AAP0GA54</accession>
<organism evidence="1 2">
    <name type="scientific">Platanthera zijinensis</name>
    <dbReference type="NCBI Taxonomy" id="2320716"/>
    <lineage>
        <taxon>Eukaryota</taxon>
        <taxon>Viridiplantae</taxon>
        <taxon>Streptophyta</taxon>
        <taxon>Embryophyta</taxon>
        <taxon>Tracheophyta</taxon>
        <taxon>Spermatophyta</taxon>
        <taxon>Magnoliopsida</taxon>
        <taxon>Liliopsida</taxon>
        <taxon>Asparagales</taxon>
        <taxon>Orchidaceae</taxon>
        <taxon>Orchidoideae</taxon>
        <taxon>Orchideae</taxon>
        <taxon>Orchidinae</taxon>
        <taxon>Platanthera</taxon>
    </lineage>
</organism>
<name>A0AAP0GA54_9ASPA</name>